<dbReference type="GeneID" id="92046889"/>
<evidence type="ECO:0000259" key="2">
    <source>
        <dbReference type="Pfam" id="PF06985"/>
    </source>
</evidence>
<dbReference type="Proteomes" id="UP001433268">
    <property type="component" value="Unassembled WGS sequence"/>
</dbReference>
<feature type="region of interest" description="Disordered" evidence="1">
    <location>
        <begin position="370"/>
        <end position="393"/>
    </location>
</feature>
<feature type="region of interest" description="Disordered" evidence="1">
    <location>
        <begin position="165"/>
        <end position="196"/>
    </location>
</feature>
<reference evidence="3 4" key="1">
    <citation type="submission" date="2023-01" db="EMBL/GenBank/DDBJ databases">
        <title>Analysis of 21 Apiospora genomes using comparative genomics revels a genus with tremendous synthesis potential of carbohydrate active enzymes and secondary metabolites.</title>
        <authorList>
            <person name="Sorensen T."/>
        </authorList>
    </citation>
    <scope>NUCLEOTIDE SEQUENCE [LARGE SCALE GENOMIC DNA]</scope>
    <source>
        <strain evidence="3 4">CBS 114990</strain>
    </source>
</reference>
<feature type="compositionally biased region" description="Basic and acidic residues" evidence="1">
    <location>
        <begin position="173"/>
        <end position="186"/>
    </location>
</feature>
<feature type="domain" description="Heterokaryon incompatibility" evidence="2">
    <location>
        <begin position="61"/>
        <end position="225"/>
    </location>
</feature>
<comment type="caution">
    <text evidence="3">The sequence shown here is derived from an EMBL/GenBank/DDBJ whole genome shotgun (WGS) entry which is preliminary data.</text>
</comment>
<evidence type="ECO:0000313" key="4">
    <source>
        <dbReference type="Proteomes" id="UP001433268"/>
    </source>
</evidence>
<evidence type="ECO:0000256" key="1">
    <source>
        <dbReference type="SAM" id="MobiDB-lite"/>
    </source>
</evidence>
<organism evidence="3 4">
    <name type="scientific">Apiospora hydei</name>
    <dbReference type="NCBI Taxonomy" id="1337664"/>
    <lineage>
        <taxon>Eukaryota</taxon>
        <taxon>Fungi</taxon>
        <taxon>Dikarya</taxon>
        <taxon>Ascomycota</taxon>
        <taxon>Pezizomycotina</taxon>
        <taxon>Sordariomycetes</taxon>
        <taxon>Xylariomycetidae</taxon>
        <taxon>Amphisphaeriales</taxon>
        <taxon>Apiosporaceae</taxon>
        <taxon>Apiospora</taxon>
    </lineage>
</organism>
<dbReference type="PANTHER" id="PTHR24148:SF64">
    <property type="entry name" value="HETEROKARYON INCOMPATIBILITY DOMAIN-CONTAINING PROTEIN"/>
    <property type="match status" value="1"/>
</dbReference>
<accession>A0ABR1VUC4</accession>
<feature type="compositionally biased region" description="Basic residues" evidence="1">
    <location>
        <begin position="381"/>
        <end position="393"/>
    </location>
</feature>
<protein>
    <recommendedName>
        <fullName evidence="2">Heterokaryon incompatibility domain-containing protein</fullName>
    </recommendedName>
</protein>
<dbReference type="RefSeq" id="XP_066665791.1">
    <property type="nucleotide sequence ID" value="XM_066813829.1"/>
</dbReference>
<proteinExistence type="predicted"/>
<evidence type="ECO:0000313" key="3">
    <source>
        <dbReference type="EMBL" id="KAK8074851.1"/>
    </source>
</evidence>
<name>A0ABR1VUC4_9PEZI</name>
<keyword evidence="4" id="KW-1185">Reference proteome</keyword>
<sequence>METSTGSDDHHDHDPIYTDLLEPDAIRLLELYPGPIPAIPLMGSLIVTTLRACEADLINRYTALSYVWGDPAPADTVTLAGGSAKLGITANLSTALKDVRHTSEVMTVWVDAVCINQADVPERNRQVGLMREIYGYAGSTIIYLGPLNPGLSLIFDTAVEMKRQSMRLQDSSPSHKGEEEENKGTEVVDDDENSDDHDRRQLLHRAVEEDLCPLPWFSRGWVFQELMISKDPRIQCGGRRLGWDDVLDVVRPIVCRAGTGRLLKVLDAVRRDGVPANKDLRSLVLARRGCHVSDPCDLFYSLMGLASDHEIYRRFLVPDYSKPAREVYIAAARYMQQKMGLPSFLQTALNWSAPKKSGVLRLPSWVPDWGSRPSPTPPPPRIRRRRLVPRTNR</sequence>
<dbReference type="EMBL" id="JAQQWN010000007">
    <property type="protein sequence ID" value="KAK8074851.1"/>
    <property type="molecule type" value="Genomic_DNA"/>
</dbReference>
<dbReference type="Pfam" id="PF06985">
    <property type="entry name" value="HET"/>
    <property type="match status" value="1"/>
</dbReference>
<dbReference type="InterPro" id="IPR010730">
    <property type="entry name" value="HET"/>
</dbReference>
<dbReference type="PANTHER" id="PTHR24148">
    <property type="entry name" value="ANKYRIN REPEAT DOMAIN-CONTAINING PROTEIN 39 HOMOLOG-RELATED"/>
    <property type="match status" value="1"/>
</dbReference>
<gene>
    <name evidence="3" type="ORF">PG997_009514</name>
</gene>
<dbReference type="InterPro" id="IPR052895">
    <property type="entry name" value="HetReg/Transcr_Mod"/>
</dbReference>